<dbReference type="Proteomes" id="UP000294937">
    <property type="component" value="Unassembled WGS sequence"/>
</dbReference>
<sequence>MRCIRFWFDSWEQVMILLHLETNKKKVLRNPKEIQRFLCAYELDLHQCKGVLEAEDRLHYFGNRSIRQR</sequence>
<accession>A0A4R3L7L5</accession>
<proteinExistence type="predicted"/>
<dbReference type="EMBL" id="SMAG01000007">
    <property type="protein sequence ID" value="TCS93486.1"/>
    <property type="molecule type" value="Genomic_DNA"/>
</dbReference>
<evidence type="ECO:0000313" key="2">
    <source>
        <dbReference type="Proteomes" id="UP000294937"/>
    </source>
</evidence>
<name>A0A4R3L7L5_9BACL</name>
<dbReference type="AlphaFoldDB" id="A0A4R3L7L5"/>
<organism evidence="1 2">
    <name type="scientific">Hazenella coriacea</name>
    <dbReference type="NCBI Taxonomy" id="1179467"/>
    <lineage>
        <taxon>Bacteria</taxon>
        <taxon>Bacillati</taxon>
        <taxon>Bacillota</taxon>
        <taxon>Bacilli</taxon>
        <taxon>Bacillales</taxon>
        <taxon>Thermoactinomycetaceae</taxon>
        <taxon>Hazenella</taxon>
    </lineage>
</organism>
<dbReference type="RefSeq" id="WP_131925844.1">
    <property type="nucleotide sequence ID" value="NZ_SMAG01000007.1"/>
</dbReference>
<keyword evidence="2" id="KW-1185">Reference proteome</keyword>
<evidence type="ECO:0000313" key="1">
    <source>
        <dbReference type="EMBL" id="TCS93486.1"/>
    </source>
</evidence>
<protein>
    <submittedName>
        <fullName evidence="1">Uncharacterized protein</fullName>
    </submittedName>
</protein>
<comment type="caution">
    <text evidence="1">The sequence shown here is derived from an EMBL/GenBank/DDBJ whole genome shotgun (WGS) entry which is preliminary data.</text>
</comment>
<gene>
    <name evidence="1" type="ORF">EDD58_107134</name>
</gene>
<dbReference type="OrthoDB" id="2989402at2"/>
<reference evidence="1 2" key="1">
    <citation type="submission" date="2019-03" db="EMBL/GenBank/DDBJ databases">
        <title>Genomic Encyclopedia of Type Strains, Phase IV (KMG-IV): sequencing the most valuable type-strain genomes for metagenomic binning, comparative biology and taxonomic classification.</title>
        <authorList>
            <person name="Goeker M."/>
        </authorList>
    </citation>
    <scope>NUCLEOTIDE SEQUENCE [LARGE SCALE GENOMIC DNA]</scope>
    <source>
        <strain evidence="1 2">DSM 45707</strain>
    </source>
</reference>